<gene>
    <name evidence="1" type="ORF">C4B59_06235</name>
</gene>
<name>A0AC61L3J2_9EURY</name>
<dbReference type="EMBL" id="PQXF01000009">
    <property type="protein sequence ID" value="PXF60947.1"/>
    <property type="molecule type" value="Genomic_DNA"/>
</dbReference>
<organism evidence="1 2">
    <name type="scientific">Candidatus Methanogaster sp</name>
    <dbReference type="NCBI Taxonomy" id="3386292"/>
    <lineage>
        <taxon>Archaea</taxon>
        <taxon>Methanobacteriati</taxon>
        <taxon>Methanobacteriota</taxon>
        <taxon>Stenosarchaea group</taxon>
        <taxon>Methanomicrobia</taxon>
        <taxon>Methanosarcinales</taxon>
        <taxon>ANME-2 cluster</taxon>
        <taxon>Candidatus Methanogasteraceae</taxon>
        <taxon>Candidatus Methanogaster</taxon>
    </lineage>
</organism>
<protein>
    <submittedName>
        <fullName evidence="1">Uncharacterized protein</fullName>
    </submittedName>
</protein>
<proteinExistence type="predicted"/>
<evidence type="ECO:0000313" key="2">
    <source>
        <dbReference type="Proteomes" id="UP000248329"/>
    </source>
</evidence>
<accession>A0AC61L3J2</accession>
<evidence type="ECO:0000313" key="1">
    <source>
        <dbReference type="EMBL" id="PXF60947.1"/>
    </source>
</evidence>
<sequence>MWACGEPRLIRIENLYDYTLPDVEDGTGPRTAWYHQPLDEGAGWIDPYFGTASDTVLAVHARPFYRADESSGEKTPAGAIAAVYSLDDVRDLVGSLDLGDAGYGFIITEEGTVVAHPIREYLGRDIKELQETDETLRLISRDMNPGEHQKIFVNHTGRTLWVFYEQIPSSNWTLGVVFVEDIILESIKTSQRHLLIHIALAVMAFLFFLSILIFRVDKDSSSSLWAVVIVFSILCALGTGFIWYLALEDPSGGGSHGIDVFDKVGTEVAMHKLLQDPEVKQSTDQPTQIPTGIFLQSLRFSSANNVIVTGYVWQDHSDSRTANVSHGVIFPEAEQIKIEEAYKLDNGVTGWYFRAVLRQQFDYSKYPFDREDVWVRLWPGEFYGNVILTPTAFS</sequence>
<comment type="caution">
    <text evidence="1">The sequence shown here is derived from an EMBL/GenBank/DDBJ whole genome shotgun (WGS) entry which is preliminary data.</text>
</comment>
<reference evidence="1" key="1">
    <citation type="submission" date="2018-01" db="EMBL/GenBank/DDBJ databases">
        <authorList>
            <person name="Krukenberg V."/>
        </authorList>
    </citation>
    <scope>NUCLEOTIDE SEQUENCE</scope>
    <source>
        <strain evidence="1">E20ANME2</strain>
    </source>
</reference>
<dbReference type="Proteomes" id="UP000248329">
    <property type="component" value="Unassembled WGS sequence"/>
</dbReference>